<proteinExistence type="predicted"/>
<name>A0A1T2KYE7_9GAMM</name>
<keyword evidence="2" id="KW-1185">Reference proteome</keyword>
<dbReference type="AlphaFoldDB" id="A0A1T2KYE7"/>
<evidence type="ECO:0000313" key="2">
    <source>
        <dbReference type="Proteomes" id="UP000190198"/>
    </source>
</evidence>
<evidence type="ECO:0000313" key="1">
    <source>
        <dbReference type="EMBL" id="OOZ37831.1"/>
    </source>
</evidence>
<comment type="caution">
    <text evidence="1">The sequence shown here is derived from an EMBL/GenBank/DDBJ whole genome shotgun (WGS) entry which is preliminary data.</text>
</comment>
<reference evidence="1 2" key="1">
    <citation type="submission" date="2016-11" db="EMBL/GenBank/DDBJ databases">
        <title>Mixed transmission modes and dynamic genome evolution in an obligate animal-bacterial symbiosis.</title>
        <authorList>
            <person name="Russell S.L."/>
            <person name="Corbett-Detig R.B."/>
            <person name="Cavanaugh C.M."/>
        </authorList>
    </citation>
    <scope>NUCLEOTIDE SEQUENCE [LARGE SCALE GENOMIC DNA]</scope>
    <source>
        <strain evidence="1">Sp-SM6</strain>
    </source>
</reference>
<dbReference type="Proteomes" id="UP000190198">
    <property type="component" value="Unassembled WGS sequence"/>
</dbReference>
<dbReference type="EMBL" id="MPRK01000265">
    <property type="protein sequence ID" value="OOZ37831.1"/>
    <property type="molecule type" value="Genomic_DNA"/>
</dbReference>
<gene>
    <name evidence="1" type="ORF">BOW52_10045</name>
</gene>
<organism evidence="1 2">
    <name type="scientific">Solemya elarraichensis gill symbiont</name>
    <dbReference type="NCBI Taxonomy" id="1918949"/>
    <lineage>
        <taxon>Bacteria</taxon>
        <taxon>Pseudomonadati</taxon>
        <taxon>Pseudomonadota</taxon>
        <taxon>Gammaproteobacteria</taxon>
        <taxon>sulfur-oxidizing symbionts</taxon>
    </lineage>
</organism>
<sequence>MKRLPIRMRQFKARIARNSSAIVQRIPALHPFRAGAKNAPSVLYARICIAEMAYSGGKVKIHDLIRGSLTTESDVHPVSLLALD</sequence>
<accession>A0A1T2KYE7</accession>
<protein>
    <submittedName>
        <fullName evidence="1">Uncharacterized protein</fullName>
    </submittedName>
</protein>